<accession>A0A8J5G8C5</accession>
<keyword evidence="4" id="KW-1185">Reference proteome</keyword>
<sequence length="200" mass="22067">MIILLYLWVKYAIVQSKKSSSYGFRSKITTSALPNVGPDQVSASQVWIMGDIDGPDGSLNVIQSGWHDPKSGNWWLTLPSGGLTGSENIGYWPKELFPSLEISTEIDFGGQVYTPNNEASPPMGGGSFPQVGFGRASHFMQVQFIGTDHQAFTPGEGSVYTENDSLDNYYKVFGDPPESGDFNVYYGRPGWVGYCYWVVY</sequence>
<keyword evidence="1" id="KW-0732">Signal</keyword>
<dbReference type="AlphaFoldDB" id="A0A8J5G8C5"/>
<proteinExistence type="predicted"/>
<dbReference type="PANTHER" id="PTHR31589">
    <property type="entry name" value="PROTEIN, PUTATIVE (DUF239)-RELATED-RELATED"/>
    <property type="match status" value="1"/>
</dbReference>
<dbReference type="InterPro" id="IPR004314">
    <property type="entry name" value="Neprosin"/>
</dbReference>
<comment type="caution">
    <text evidence="3">The sequence shown here is derived from an EMBL/GenBank/DDBJ whole genome shotgun (WGS) entry which is preliminary data.</text>
</comment>
<evidence type="ECO:0000259" key="2">
    <source>
        <dbReference type="PROSITE" id="PS52045"/>
    </source>
</evidence>
<evidence type="ECO:0000313" key="3">
    <source>
        <dbReference type="EMBL" id="KAG6502041.1"/>
    </source>
</evidence>
<dbReference type="Proteomes" id="UP000734854">
    <property type="component" value="Unassembled WGS sequence"/>
</dbReference>
<organism evidence="3 4">
    <name type="scientific">Zingiber officinale</name>
    <name type="common">Ginger</name>
    <name type="synonym">Amomum zingiber</name>
    <dbReference type="NCBI Taxonomy" id="94328"/>
    <lineage>
        <taxon>Eukaryota</taxon>
        <taxon>Viridiplantae</taxon>
        <taxon>Streptophyta</taxon>
        <taxon>Embryophyta</taxon>
        <taxon>Tracheophyta</taxon>
        <taxon>Spermatophyta</taxon>
        <taxon>Magnoliopsida</taxon>
        <taxon>Liliopsida</taxon>
        <taxon>Zingiberales</taxon>
        <taxon>Zingiberaceae</taxon>
        <taxon>Zingiber</taxon>
    </lineage>
</organism>
<evidence type="ECO:0000256" key="1">
    <source>
        <dbReference type="SAM" id="SignalP"/>
    </source>
</evidence>
<name>A0A8J5G8C5_ZINOF</name>
<feature type="signal peptide" evidence="1">
    <location>
        <begin position="1"/>
        <end position="16"/>
    </location>
</feature>
<feature type="domain" description="Neprosin PEP catalytic" evidence="2">
    <location>
        <begin position="1"/>
        <end position="196"/>
    </location>
</feature>
<dbReference type="PROSITE" id="PS52045">
    <property type="entry name" value="NEPROSIN_PEP_CD"/>
    <property type="match status" value="1"/>
</dbReference>
<dbReference type="Pfam" id="PF03080">
    <property type="entry name" value="Neprosin"/>
    <property type="match status" value="1"/>
</dbReference>
<dbReference type="InterPro" id="IPR053168">
    <property type="entry name" value="Glutamic_endopeptidase"/>
</dbReference>
<dbReference type="EMBL" id="JACMSC010000011">
    <property type="protein sequence ID" value="KAG6502041.1"/>
    <property type="molecule type" value="Genomic_DNA"/>
</dbReference>
<gene>
    <name evidence="3" type="ORF">ZIOFF_041928</name>
</gene>
<feature type="chain" id="PRO_5035222027" description="Neprosin PEP catalytic domain-containing protein" evidence="1">
    <location>
        <begin position="17"/>
        <end position="200"/>
    </location>
</feature>
<protein>
    <recommendedName>
        <fullName evidence="2">Neprosin PEP catalytic domain-containing protein</fullName>
    </recommendedName>
</protein>
<evidence type="ECO:0000313" key="4">
    <source>
        <dbReference type="Proteomes" id="UP000734854"/>
    </source>
</evidence>
<reference evidence="3 4" key="1">
    <citation type="submission" date="2020-08" db="EMBL/GenBank/DDBJ databases">
        <title>Plant Genome Project.</title>
        <authorList>
            <person name="Zhang R.-G."/>
        </authorList>
    </citation>
    <scope>NUCLEOTIDE SEQUENCE [LARGE SCALE GENOMIC DNA]</scope>
    <source>
        <tissue evidence="3">Rhizome</tissue>
    </source>
</reference>
<dbReference type="PANTHER" id="PTHR31589:SF110">
    <property type="entry name" value="PROTEIN, PUTATIVE (DUF239)-RELATED"/>
    <property type="match status" value="1"/>
</dbReference>